<dbReference type="Proteomes" id="UP000243406">
    <property type="component" value="Unassembled WGS sequence"/>
</dbReference>
<organism evidence="1 2">
    <name type="scientific">Acetoanaerobium noterae</name>
    <dbReference type="NCBI Taxonomy" id="745369"/>
    <lineage>
        <taxon>Bacteria</taxon>
        <taxon>Bacillati</taxon>
        <taxon>Bacillota</taxon>
        <taxon>Clostridia</taxon>
        <taxon>Peptostreptococcales</taxon>
        <taxon>Filifactoraceae</taxon>
        <taxon>Acetoanaerobium</taxon>
    </lineage>
</organism>
<evidence type="ECO:0000313" key="1">
    <source>
        <dbReference type="EMBL" id="SKB53400.1"/>
    </source>
</evidence>
<accession>A0A1T5C2P1</accession>
<proteinExistence type="predicted"/>
<keyword evidence="2" id="KW-1185">Reference proteome</keyword>
<dbReference type="RefSeq" id="WP_079589770.1">
    <property type="nucleotide sequence ID" value="NZ_FUYN01000004.1"/>
</dbReference>
<name>A0A1T5C2P1_9FIRM</name>
<gene>
    <name evidence="1" type="ORF">SAMN02745120_1951</name>
</gene>
<dbReference type="AlphaFoldDB" id="A0A1T5C2P1"/>
<dbReference type="EMBL" id="FUYN01000004">
    <property type="protein sequence ID" value="SKB53400.1"/>
    <property type="molecule type" value="Genomic_DNA"/>
</dbReference>
<evidence type="ECO:0000313" key="2">
    <source>
        <dbReference type="Proteomes" id="UP000243406"/>
    </source>
</evidence>
<sequence>MLIVDKAFSNIVISILIEYEYNYLLKSLVRSLSSDTSTVSVKVDKARWKDELNLMKYYYGIKNNRSLAVCLAPIIIANRDINEILNEAVTAYNIMYKNSSSTALSIYVIILYILNEQIKPNLIAYQNDLEDSSEIIEFQRYKINLLMLDDDDKILTFALNNLYNLEDKSFYIKEKELIIRLRDIVKEKITNALETIEFNSNIEVLSDYLLNLRNMKIKRKAYEGKINPLDIIQMEINKEYTIPLIGNIKIIKKYFNENILLIEAVSKSESYTFRFKKA</sequence>
<reference evidence="2" key="1">
    <citation type="submission" date="2017-02" db="EMBL/GenBank/DDBJ databases">
        <authorList>
            <person name="Varghese N."/>
            <person name="Submissions S."/>
        </authorList>
    </citation>
    <scope>NUCLEOTIDE SEQUENCE [LARGE SCALE GENOMIC DNA]</scope>
    <source>
        <strain evidence="2">ATCC 35199</strain>
    </source>
</reference>
<protein>
    <submittedName>
        <fullName evidence="1">Uncharacterized protein</fullName>
    </submittedName>
</protein>